<evidence type="ECO:0000313" key="10">
    <source>
        <dbReference type="Proteomes" id="UP000305238"/>
    </source>
</evidence>
<feature type="compositionally biased region" description="Basic and acidic residues" evidence="6">
    <location>
        <begin position="260"/>
        <end position="275"/>
    </location>
</feature>
<dbReference type="InterPro" id="IPR016032">
    <property type="entry name" value="Sig_transdc_resp-reg_C-effctor"/>
</dbReference>
<feature type="region of interest" description="Disordered" evidence="6">
    <location>
        <begin position="249"/>
        <end position="310"/>
    </location>
</feature>
<feature type="transmembrane region" description="Helical" evidence="7">
    <location>
        <begin position="440"/>
        <end position="460"/>
    </location>
</feature>
<dbReference type="CDD" id="cd15831">
    <property type="entry name" value="BTAD"/>
    <property type="match status" value="1"/>
</dbReference>
<dbReference type="AlphaFoldDB" id="A0A5S4GBE3"/>
<evidence type="ECO:0000256" key="7">
    <source>
        <dbReference type="SAM" id="Phobius"/>
    </source>
</evidence>
<organism evidence="9 10">
    <name type="scientific">Actinomadura geliboluensis</name>
    <dbReference type="NCBI Taxonomy" id="882440"/>
    <lineage>
        <taxon>Bacteria</taxon>
        <taxon>Bacillati</taxon>
        <taxon>Actinomycetota</taxon>
        <taxon>Actinomycetes</taxon>
        <taxon>Streptosporangiales</taxon>
        <taxon>Thermomonosporaceae</taxon>
        <taxon>Actinomadura</taxon>
    </lineage>
</organism>
<dbReference type="Gene3D" id="1.10.150.280">
    <property type="entry name" value="AF1531-like domain"/>
    <property type="match status" value="1"/>
</dbReference>
<dbReference type="SUPFAM" id="SSF47781">
    <property type="entry name" value="RuvA domain 2-like"/>
    <property type="match status" value="1"/>
</dbReference>
<dbReference type="InterPro" id="IPR036388">
    <property type="entry name" value="WH-like_DNA-bd_sf"/>
</dbReference>
<feature type="transmembrane region" description="Helical" evidence="7">
    <location>
        <begin position="407"/>
        <end position="428"/>
    </location>
</feature>
<comment type="similarity">
    <text evidence="1">Belongs to the AfsR/DnrI/RedD regulatory family.</text>
</comment>
<dbReference type="InterPro" id="IPR051677">
    <property type="entry name" value="AfsR-DnrI-RedD_regulator"/>
</dbReference>
<evidence type="ECO:0000256" key="1">
    <source>
        <dbReference type="ARBA" id="ARBA00005820"/>
    </source>
</evidence>
<dbReference type="SMART" id="SM00862">
    <property type="entry name" value="Trans_reg_C"/>
    <property type="match status" value="1"/>
</dbReference>
<dbReference type="Gene3D" id="1.25.40.10">
    <property type="entry name" value="Tetratricopeptide repeat domain"/>
    <property type="match status" value="1"/>
</dbReference>
<reference evidence="9 10" key="1">
    <citation type="submission" date="2019-05" db="EMBL/GenBank/DDBJ databases">
        <title>Draft genome sequence of Actinomadura geliboluensis A8036.</title>
        <authorList>
            <person name="Saricaoglu S."/>
            <person name="Isik K."/>
        </authorList>
    </citation>
    <scope>NUCLEOTIDE SEQUENCE [LARGE SCALE GENOMIC DNA]</scope>
    <source>
        <strain evidence="9 10">A8036</strain>
    </source>
</reference>
<evidence type="ECO:0000256" key="5">
    <source>
        <dbReference type="PROSITE-ProRule" id="PRU01091"/>
    </source>
</evidence>
<dbReference type="GO" id="GO:0006355">
    <property type="term" value="P:regulation of DNA-templated transcription"/>
    <property type="evidence" value="ECO:0007669"/>
    <property type="project" value="InterPro"/>
</dbReference>
<comment type="caution">
    <text evidence="9">The sequence shown here is derived from an EMBL/GenBank/DDBJ whole genome shotgun (WGS) entry which is preliminary data.</text>
</comment>
<dbReference type="InterPro" id="IPR005158">
    <property type="entry name" value="BTAD"/>
</dbReference>
<evidence type="ECO:0000256" key="4">
    <source>
        <dbReference type="ARBA" id="ARBA00023163"/>
    </source>
</evidence>
<dbReference type="PANTHER" id="PTHR35807:SF1">
    <property type="entry name" value="TRANSCRIPTIONAL REGULATOR REDD"/>
    <property type="match status" value="1"/>
</dbReference>
<evidence type="ECO:0000313" key="9">
    <source>
        <dbReference type="EMBL" id="TMR30169.1"/>
    </source>
</evidence>
<dbReference type="OrthoDB" id="4054020at2"/>
<dbReference type="RefSeq" id="WP_138640619.1">
    <property type="nucleotide sequence ID" value="NZ_VCKZ01000352.1"/>
</dbReference>
<dbReference type="Pfam" id="PF12836">
    <property type="entry name" value="HHH_3"/>
    <property type="match status" value="1"/>
</dbReference>
<dbReference type="SUPFAM" id="SSF48452">
    <property type="entry name" value="TPR-like"/>
    <property type="match status" value="1"/>
</dbReference>
<feature type="domain" description="OmpR/PhoB-type" evidence="8">
    <location>
        <begin position="1"/>
        <end position="98"/>
    </location>
</feature>
<dbReference type="InterPro" id="IPR001867">
    <property type="entry name" value="OmpR/PhoB-type_DNA-bd"/>
</dbReference>
<sequence length="608" mass="64234">SPRFEILGRPAAWRDGQPLDLGPGKQQAVLAVLLLTPNRPVPTTAIVDAVWGDEPPDNGANVVQKYVAGLRRVLEPDRSPRSPGRLLTLSGAGYALHVPRGGLDADVFRDRVKEALAERAAGDVARAGTLLRDALDMWRGPALAGLNGGFFTAARDRLEEERAAALEASAEIGLDLREHARLVPELIRLVAEFPLREGFRYLLMLALYRSGRQAEALAAYRDARAFFAEEFGSEPGERLQSLHVGILRSDPSLAAPGPGEARRSASEPPDDDGRPAADAADTVKAVARPSPPVPSGFAPPDPRLNPAPVADAPGGRLLAYPAPAAAPAPPPAWPSYNGPAVANGSAFGNGVAGYSAAPAAWGAWPAPVEKKRPAWPLRAVLASIPLLSLGLATWAVLAYFAARRRSWWLALASAVQLGLTVLGFGSALASDVDQTTWWDVPMMFSLLATMLGGAVHLVVLTAEPWSPPPPDDERAAAAMAVPMIEQRVRREQARSLVAHHPEVARHLGIGRPDVARAFDDGGLIDVNTAPEHVLAALPGLEPSHAKLIVLSRTAQGPLATVDDLVHRQIMPFQTVHALRETLIAVPPNTDAAVPDEEFGAPAAPAAGG</sequence>
<dbReference type="Pfam" id="PF00486">
    <property type="entry name" value="Trans_reg_C"/>
    <property type="match status" value="1"/>
</dbReference>
<evidence type="ECO:0000256" key="3">
    <source>
        <dbReference type="ARBA" id="ARBA00023125"/>
    </source>
</evidence>
<gene>
    <name evidence="9" type="ORF">ETD96_34175</name>
</gene>
<dbReference type="SUPFAM" id="SSF46894">
    <property type="entry name" value="C-terminal effector domain of the bipartite response regulators"/>
    <property type="match status" value="1"/>
</dbReference>
<dbReference type="EMBL" id="VCKZ01000352">
    <property type="protein sequence ID" value="TMR30169.1"/>
    <property type="molecule type" value="Genomic_DNA"/>
</dbReference>
<accession>A0A5S4GBE3</accession>
<keyword evidence="3 5" id="KW-0238">DNA-binding</keyword>
<evidence type="ECO:0000259" key="8">
    <source>
        <dbReference type="PROSITE" id="PS51755"/>
    </source>
</evidence>
<feature type="transmembrane region" description="Helical" evidence="7">
    <location>
        <begin position="375"/>
        <end position="400"/>
    </location>
</feature>
<keyword evidence="2" id="KW-0805">Transcription regulation</keyword>
<keyword evidence="4" id="KW-0804">Transcription</keyword>
<proteinExistence type="inferred from homology"/>
<evidence type="ECO:0000256" key="6">
    <source>
        <dbReference type="SAM" id="MobiDB-lite"/>
    </source>
</evidence>
<dbReference type="GO" id="GO:0000160">
    <property type="term" value="P:phosphorelay signal transduction system"/>
    <property type="evidence" value="ECO:0007669"/>
    <property type="project" value="InterPro"/>
</dbReference>
<dbReference type="InterPro" id="IPR011990">
    <property type="entry name" value="TPR-like_helical_dom_sf"/>
</dbReference>
<dbReference type="Proteomes" id="UP000305238">
    <property type="component" value="Unassembled WGS sequence"/>
</dbReference>
<feature type="compositionally biased region" description="Pro residues" evidence="6">
    <location>
        <begin position="289"/>
        <end position="305"/>
    </location>
</feature>
<feature type="non-terminal residue" evidence="9">
    <location>
        <position position="1"/>
    </location>
</feature>
<dbReference type="SMART" id="SM01043">
    <property type="entry name" value="BTAD"/>
    <property type="match status" value="1"/>
</dbReference>
<feature type="compositionally biased region" description="Low complexity" evidence="6">
    <location>
        <begin position="276"/>
        <end position="287"/>
    </location>
</feature>
<dbReference type="Gene3D" id="1.10.10.10">
    <property type="entry name" value="Winged helix-like DNA-binding domain superfamily/Winged helix DNA-binding domain"/>
    <property type="match status" value="1"/>
</dbReference>
<dbReference type="Pfam" id="PF03704">
    <property type="entry name" value="BTAD"/>
    <property type="match status" value="1"/>
</dbReference>
<feature type="DNA-binding region" description="OmpR/PhoB-type" evidence="5">
    <location>
        <begin position="1"/>
        <end position="98"/>
    </location>
</feature>
<dbReference type="InterPro" id="IPR010994">
    <property type="entry name" value="RuvA_2-like"/>
</dbReference>
<keyword evidence="10" id="KW-1185">Reference proteome</keyword>
<evidence type="ECO:0000256" key="2">
    <source>
        <dbReference type="ARBA" id="ARBA00023015"/>
    </source>
</evidence>
<keyword evidence="7" id="KW-0472">Membrane</keyword>
<dbReference type="CDD" id="cd00383">
    <property type="entry name" value="trans_reg_C"/>
    <property type="match status" value="1"/>
</dbReference>
<protein>
    <submittedName>
        <fullName evidence="9">Transcriptional regulator</fullName>
    </submittedName>
</protein>
<name>A0A5S4GBE3_9ACTN</name>
<dbReference type="PANTHER" id="PTHR35807">
    <property type="entry name" value="TRANSCRIPTIONAL REGULATOR REDD-RELATED"/>
    <property type="match status" value="1"/>
</dbReference>
<keyword evidence="7" id="KW-0812">Transmembrane</keyword>
<keyword evidence="7" id="KW-1133">Transmembrane helix</keyword>
<dbReference type="GO" id="GO:0003677">
    <property type="term" value="F:DNA binding"/>
    <property type="evidence" value="ECO:0007669"/>
    <property type="project" value="UniProtKB-UniRule"/>
</dbReference>
<dbReference type="PROSITE" id="PS51755">
    <property type="entry name" value="OMPR_PHOB"/>
    <property type="match status" value="1"/>
</dbReference>